<dbReference type="EMBL" id="PGOL01000054">
    <property type="protein sequence ID" value="PKI78369.1"/>
    <property type="molecule type" value="Genomic_DNA"/>
</dbReference>
<reference evidence="2 3" key="1">
    <citation type="submission" date="2017-11" db="EMBL/GenBank/DDBJ databases">
        <title>De-novo sequencing of pomegranate (Punica granatum L.) genome.</title>
        <authorList>
            <person name="Akparov Z."/>
            <person name="Amiraslanov A."/>
            <person name="Hajiyeva S."/>
            <person name="Abbasov M."/>
            <person name="Kaur K."/>
            <person name="Hamwieh A."/>
            <person name="Solovyev V."/>
            <person name="Salamov A."/>
            <person name="Braich B."/>
            <person name="Kosarev P."/>
            <person name="Mahmoud A."/>
            <person name="Hajiyev E."/>
            <person name="Babayeva S."/>
            <person name="Izzatullayeva V."/>
            <person name="Mammadov A."/>
            <person name="Mammadov A."/>
            <person name="Sharifova S."/>
            <person name="Ojaghi J."/>
            <person name="Eynullazada K."/>
            <person name="Bayramov B."/>
            <person name="Abdulazimova A."/>
            <person name="Shahmuradov I."/>
        </authorList>
    </citation>
    <scope>NUCLEOTIDE SEQUENCE [LARGE SCALE GENOMIC DNA]</scope>
    <source>
        <strain evidence="3">cv. AG2017</strain>
        <tissue evidence="2">Leaf</tissue>
    </source>
</reference>
<sequence>MHPRGITAAVKEEISRHGGLGYGTMRGRVPSTPKGLLLSCAVERLSARDHLVTGESEGRGEPLECDGMTRRGRGKKWRAEDPGWLWKSVSVMFLLPAETARAKSGSGTRLGTEKVPRDPILDDSGSACWKFQMPKLTPEIDSGGQEKSRKKLEARLVVRLIFVVRLNDELSIKCSGDPGTRKPILLRLDNRGEVVHFCRLFEPLRDVPLVSACFVLWAERFTRQPRLEIDNRRRPRNP</sequence>
<comment type="caution">
    <text evidence="2">The sequence shown here is derived from an EMBL/GenBank/DDBJ whole genome shotgun (WGS) entry which is preliminary data.</text>
</comment>
<organism evidence="2 3">
    <name type="scientific">Punica granatum</name>
    <name type="common">Pomegranate</name>
    <dbReference type="NCBI Taxonomy" id="22663"/>
    <lineage>
        <taxon>Eukaryota</taxon>
        <taxon>Viridiplantae</taxon>
        <taxon>Streptophyta</taxon>
        <taxon>Embryophyta</taxon>
        <taxon>Tracheophyta</taxon>
        <taxon>Spermatophyta</taxon>
        <taxon>Magnoliopsida</taxon>
        <taxon>eudicotyledons</taxon>
        <taxon>Gunneridae</taxon>
        <taxon>Pentapetalae</taxon>
        <taxon>rosids</taxon>
        <taxon>malvids</taxon>
        <taxon>Myrtales</taxon>
        <taxon>Lythraceae</taxon>
        <taxon>Punica</taxon>
    </lineage>
</organism>
<keyword evidence="3" id="KW-1185">Reference proteome</keyword>
<gene>
    <name evidence="2" type="ORF">CRG98_001237</name>
</gene>
<evidence type="ECO:0000256" key="1">
    <source>
        <dbReference type="SAM" id="MobiDB-lite"/>
    </source>
</evidence>
<accession>A0A2I0LCG5</accession>
<evidence type="ECO:0000313" key="3">
    <source>
        <dbReference type="Proteomes" id="UP000233551"/>
    </source>
</evidence>
<feature type="region of interest" description="Disordered" evidence="1">
    <location>
        <begin position="53"/>
        <end position="75"/>
    </location>
</feature>
<feature type="compositionally biased region" description="Basic and acidic residues" evidence="1">
    <location>
        <begin position="53"/>
        <end position="62"/>
    </location>
</feature>
<evidence type="ECO:0000313" key="2">
    <source>
        <dbReference type="EMBL" id="PKI78369.1"/>
    </source>
</evidence>
<name>A0A2I0LCG5_PUNGR</name>
<dbReference type="Proteomes" id="UP000233551">
    <property type="component" value="Unassembled WGS sequence"/>
</dbReference>
<proteinExistence type="predicted"/>
<dbReference type="AlphaFoldDB" id="A0A2I0LCG5"/>
<protein>
    <submittedName>
        <fullName evidence="2">Uncharacterized protein</fullName>
    </submittedName>
</protein>